<feature type="region of interest" description="Disordered" evidence="1">
    <location>
        <begin position="109"/>
        <end position="151"/>
    </location>
</feature>
<accession>A0ABP0IFV4</accession>
<reference evidence="2 3" key="1">
    <citation type="submission" date="2024-02" db="EMBL/GenBank/DDBJ databases">
        <authorList>
            <person name="Chen Y."/>
            <person name="Shah S."/>
            <person name="Dougan E. K."/>
            <person name="Thang M."/>
            <person name="Chan C."/>
        </authorList>
    </citation>
    <scope>NUCLEOTIDE SEQUENCE [LARGE SCALE GENOMIC DNA]</scope>
</reference>
<feature type="compositionally biased region" description="Basic and acidic residues" evidence="1">
    <location>
        <begin position="75"/>
        <end position="91"/>
    </location>
</feature>
<dbReference type="GO" id="GO:0016301">
    <property type="term" value="F:kinase activity"/>
    <property type="evidence" value="ECO:0007669"/>
    <property type="project" value="UniProtKB-KW"/>
</dbReference>
<comment type="caution">
    <text evidence="2">The sequence shown here is derived from an EMBL/GenBank/DDBJ whole genome shotgun (WGS) entry which is preliminary data.</text>
</comment>
<evidence type="ECO:0000256" key="1">
    <source>
        <dbReference type="SAM" id="MobiDB-lite"/>
    </source>
</evidence>
<keyword evidence="2" id="KW-0418">Kinase</keyword>
<evidence type="ECO:0000313" key="3">
    <source>
        <dbReference type="Proteomes" id="UP001642464"/>
    </source>
</evidence>
<organism evidence="2 3">
    <name type="scientific">Durusdinium trenchii</name>
    <dbReference type="NCBI Taxonomy" id="1381693"/>
    <lineage>
        <taxon>Eukaryota</taxon>
        <taxon>Sar</taxon>
        <taxon>Alveolata</taxon>
        <taxon>Dinophyceae</taxon>
        <taxon>Suessiales</taxon>
        <taxon>Symbiodiniaceae</taxon>
        <taxon>Durusdinium</taxon>
    </lineage>
</organism>
<protein>
    <submittedName>
        <fullName evidence="2">Serine/threonine-protein kinase ppk5</fullName>
    </submittedName>
</protein>
<feature type="compositionally biased region" description="Acidic residues" evidence="1">
    <location>
        <begin position="121"/>
        <end position="141"/>
    </location>
</feature>
<keyword evidence="2" id="KW-0808">Transferase</keyword>
<feature type="compositionally biased region" description="Acidic residues" evidence="1">
    <location>
        <begin position="65"/>
        <end position="74"/>
    </location>
</feature>
<feature type="region of interest" description="Disordered" evidence="1">
    <location>
        <begin position="1"/>
        <end position="42"/>
    </location>
</feature>
<feature type="region of interest" description="Disordered" evidence="1">
    <location>
        <begin position="56"/>
        <end position="91"/>
    </location>
</feature>
<feature type="compositionally biased region" description="Acidic residues" evidence="1">
    <location>
        <begin position="14"/>
        <end position="25"/>
    </location>
</feature>
<dbReference type="EMBL" id="CAXAMM010003503">
    <property type="protein sequence ID" value="CAK9000179.1"/>
    <property type="molecule type" value="Genomic_DNA"/>
</dbReference>
<proteinExistence type="predicted"/>
<name>A0ABP0IFV4_9DINO</name>
<keyword evidence="3" id="KW-1185">Reference proteome</keyword>
<sequence length="151" mass="16358">MRKGTGFVAMENLPDSDESEDELLEEAPAAQPGRKVSFSSEGGIDVQKAHAMRKGTGFVATENLPETDESEGEGEGTREIEVPTNPPERKVSFSQEVGIDGLQANTLRKGTGFVPMANLPDSEDEEEEDDCDYEEDDFDPEDSPKTTGSEA</sequence>
<evidence type="ECO:0000313" key="2">
    <source>
        <dbReference type="EMBL" id="CAK9000179.1"/>
    </source>
</evidence>
<gene>
    <name evidence="2" type="ORF">SCF082_LOCUS6385</name>
</gene>
<dbReference type="Proteomes" id="UP001642464">
    <property type="component" value="Unassembled WGS sequence"/>
</dbReference>